<organism evidence="2 3">
    <name type="scientific">Ruixingdingia sedimenti</name>
    <dbReference type="NCBI Taxonomy" id="3073604"/>
    <lineage>
        <taxon>Bacteria</taxon>
        <taxon>Pseudomonadati</taxon>
        <taxon>Pseudomonadota</taxon>
        <taxon>Alphaproteobacteria</taxon>
        <taxon>Rhodobacterales</taxon>
        <taxon>Paracoccaceae</taxon>
        <taxon>Ruixingdingia</taxon>
    </lineage>
</organism>
<feature type="domain" description="CinA C-terminal" evidence="1">
    <location>
        <begin position="7"/>
        <end position="158"/>
    </location>
</feature>
<proteinExistence type="predicted"/>
<evidence type="ECO:0000313" key="3">
    <source>
        <dbReference type="Proteomes" id="UP001247754"/>
    </source>
</evidence>
<gene>
    <name evidence="2" type="ORF">RGD00_09820</name>
</gene>
<dbReference type="InterPro" id="IPR036653">
    <property type="entry name" value="CinA-like_C"/>
</dbReference>
<dbReference type="NCBIfam" id="TIGR00199">
    <property type="entry name" value="PncC_domain"/>
    <property type="match status" value="1"/>
</dbReference>
<dbReference type="InterPro" id="IPR008136">
    <property type="entry name" value="CinA_C"/>
</dbReference>
<sequence length="160" mass="16035">MSGDPATLAADLLARARAAGVRVATAESCTGGLVAGAITEVAGSSDIFDCGFVTYSNAAKERMLGVRAETLAAHGAVSEEVAREMAEGALARSAATRAVSITGIAGPGGSEFKPEGRVCFALARPGAPTLTLTRDFGAIGRADVRRASVAEALSLLIASL</sequence>
<dbReference type="RefSeq" id="WP_310457151.1">
    <property type="nucleotide sequence ID" value="NZ_JAVKPH010000009.1"/>
</dbReference>
<dbReference type="Proteomes" id="UP001247754">
    <property type="component" value="Unassembled WGS sequence"/>
</dbReference>
<dbReference type="SUPFAM" id="SSF142433">
    <property type="entry name" value="CinA-like"/>
    <property type="match status" value="1"/>
</dbReference>
<evidence type="ECO:0000313" key="2">
    <source>
        <dbReference type="EMBL" id="MDR5652903.1"/>
    </source>
</evidence>
<dbReference type="Pfam" id="PF02464">
    <property type="entry name" value="CinA"/>
    <property type="match status" value="1"/>
</dbReference>
<reference evidence="2 3" key="1">
    <citation type="submission" date="2023-09" db="EMBL/GenBank/DDBJ databases">
        <title>Xinfangfangia sedmenti sp. nov., isolated the sedment.</title>
        <authorList>
            <person name="Xu L."/>
        </authorList>
    </citation>
    <scope>NUCLEOTIDE SEQUENCE [LARGE SCALE GENOMIC DNA]</scope>
    <source>
        <strain evidence="2 3">LG-4</strain>
    </source>
</reference>
<accession>A0ABU1F8G9</accession>
<evidence type="ECO:0000259" key="1">
    <source>
        <dbReference type="Pfam" id="PF02464"/>
    </source>
</evidence>
<name>A0ABU1F8G9_9RHOB</name>
<dbReference type="Gene3D" id="3.90.950.20">
    <property type="entry name" value="CinA-like"/>
    <property type="match status" value="1"/>
</dbReference>
<dbReference type="EMBL" id="JAVKPH010000009">
    <property type="protein sequence ID" value="MDR5652903.1"/>
    <property type="molecule type" value="Genomic_DNA"/>
</dbReference>
<protein>
    <submittedName>
        <fullName evidence="2">Nicotinamide-nucleotide amidohydrolase family protein</fullName>
    </submittedName>
</protein>
<keyword evidence="3" id="KW-1185">Reference proteome</keyword>
<comment type="caution">
    <text evidence="2">The sequence shown here is derived from an EMBL/GenBank/DDBJ whole genome shotgun (WGS) entry which is preliminary data.</text>
</comment>